<dbReference type="EMBL" id="CP127294">
    <property type="protein sequence ID" value="WIX83602.1"/>
    <property type="molecule type" value="Genomic_DNA"/>
</dbReference>
<protein>
    <submittedName>
        <fullName evidence="4">MFS transporter</fullName>
    </submittedName>
</protein>
<sequence length="84" mass="8864">MLALTGPVVFGINAVSDLLILVAVLRWRRTTAEPAGSAEPLLPALRAGIRYVRYAPGVRRILVRASVFVLPASALWGAAAGRGL</sequence>
<keyword evidence="1" id="KW-0813">Transport</keyword>
<dbReference type="AlphaFoldDB" id="A0A9Y2INY2"/>
<reference evidence="4 5" key="1">
    <citation type="submission" date="2023-06" db="EMBL/GenBank/DDBJ databases">
        <authorList>
            <person name="Oyuntsetseg B."/>
            <person name="Kim S.B."/>
        </authorList>
    </citation>
    <scope>NUCLEOTIDE SEQUENCE [LARGE SCALE GENOMIC DNA]</scope>
    <source>
        <strain evidence="4 5">2-15</strain>
    </source>
</reference>
<dbReference type="KEGG" id="acab:QRX50_24015"/>
<keyword evidence="3" id="KW-0472">Membrane</keyword>
<gene>
    <name evidence="4" type="ORF">QRX50_24015</name>
</gene>
<dbReference type="Pfam" id="PF05977">
    <property type="entry name" value="MFS_3"/>
    <property type="match status" value="1"/>
</dbReference>
<evidence type="ECO:0000256" key="2">
    <source>
        <dbReference type="ARBA" id="ARBA00022475"/>
    </source>
</evidence>
<evidence type="ECO:0000256" key="3">
    <source>
        <dbReference type="SAM" id="Phobius"/>
    </source>
</evidence>
<keyword evidence="3" id="KW-1133">Transmembrane helix</keyword>
<proteinExistence type="predicted"/>
<evidence type="ECO:0000313" key="5">
    <source>
        <dbReference type="Proteomes" id="UP001236014"/>
    </source>
</evidence>
<keyword evidence="3" id="KW-0812">Transmembrane</keyword>
<feature type="transmembrane region" description="Helical" evidence="3">
    <location>
        <begin position="6"/>
        <end position="25"/>
    </location>
</feature>
<organism evidence="4 5">
    <name type="scientific">Amycolatopsis carbonis</name>
    <dbReference type="NCBI Taxonomy" id="715471"/>
    <lineage>
        <taxon>Bacteria</taxon>
        <taxon>Bacillati</taxon>
        <taxon>Actinomycetota</taxon>
        <taxon>Actinomycetes</taxon>
        <taxon>Pseudonocardiales</taxon>
        <taxon>Pseudonocardiaceae</taxon>
        <taxon>Amycolatopsis</taxon>
    </lineage>
</organism>
<accession>A0A9Y2INY2</accession>
<dbReference type="Proteomes" id="UP001236014">
    <property type="component" value="Chromosome"/>
</dbReference>
<keyword evidence="5" id="KW-1185">Reference proteome</keyword>
<feature type="transmembrane region" description="Helical" evidence="3">
    <location>
        <begin position="61"/>
        <end position="79"/>
    </location>
</feature>
<dbReference type="RefSeq" id="WP_285974151.1">
    <property type="nucleotide sequence ID" value="NZ_CP127294.1"/>
</dbReference>
<keyword evidence="2" id="KW-1003">Cell membrane</keyword>
<name>A0A9Y2INY2_9PSEU</name>
<evidence type="ECO:0000256" key="1">
    <source>
        <dbReference type="ARBA" id="ARBA00022448"/>
    </source>
</evidence>
<dbReference type="InterPro" id="IPR010290">
    <property type="entry name" value="TM_effector"/>
</dbReference>
<evidence type="ECO:0000313" key="4">
    <source>
        <dbReference type="EMBL" id="WIX83602.1"/>
    </source>
</evidence>